<keyword evidence="1" id="KW-0413">Isomerase</keyword>
<dbReference type="PANTHER" id="PTHR36120:SF1">
    <property type="entry name" value="L-FUCOSE ISOMERASE C-TERMINAL DOMAIN-CONTAINING PROTEIN"/>
    <property type="match status" value="1"/>
</dbReference>
<name>X1I8K2_9ZZZZ</name>
<reference evidence="3" key="1">
    <citation type="journal article" date="2014" name="Front. Microbiol.">
        <title>High frequency of phylogenetically diverse reductive dehalogenase-homologous genes in deep subseafloor sedimentary metagenomes.</title>
        <authorList>
            <person name="Kawai M."/>
            <person name="Futagami T."/>
            <person name="Toyoda A."/>
            <person name="Takaki Y."/>
            <person name="Nishi S."/>
            <person name="Hori S."/>
            <person name="Arai W."/>
            <person name="Tsubouchi T."/>
            <person name="Morono Y."/>
            <person name="Uchiyama I."/>
            <person name="Ito T."/>
            <person name="Fujiyama A."/>
            <person name="Inagaki F."/>
            <person name="Takami H."/>
        </authorList>
    </citation>
    <scope>NUCLEOTIDE SEQUENCE</scope>
    <source>
        <strain evidence="3">Expedition CK06-06</strain>
    </source>
</reference>
<organism evidence="3">
    <name type="scientific">marine sediment metagenome</name>
    <dbReference type="NCBI Taxonomy" id="412755"/>
    <lineage>
        <taxon>unclassified sequences</taxon>
        <taxon>metagenomes</taxon>
        <taxon>ecological metagenomes</taxon>
    </lineage>
</organism>
<evidence type="ECO:0000256" key="1">
    <source>
        <dbReference type="ARBA" id="ARBA00023235"/>
    </source>
</evidence>
<dbReference type="PANTHER" id="PTHR36120">
    <property type="entry name" value="FUCOSE ISOMERASE"/>
    <property type="match status" value="1"/>
</dbReference>
<accession>X1I8K2</accession>
<feature type="non-terminal residue" evidence="3">
    <location>
        <position position="280"/>
    </location>
</feature>
<protein>
    <recommendedName>
        <fullName evidence="4">L-fucose isomerase C-terminal domain-containing protein</fullName>
    </recommendedName>
</protein>
<dbReference type="GO" id="GO:0005996">
    <property type="term" value="P:monosaccharide metabolic process"/>
    <property type="evidence" value="ECO:0007669"/>
    <property type="project" value="InterPro"/>
</dbReference>
<evidence type="ECO:0000256" key="2">
    <source>
        <dbReference type="ARBA" id="ARBA00023277"/>
    </source>
</evidence>
<comment type="caution">
    <text evidence="3">The sequence shown here is derived from an EMBL/GenBank/DDBJ whole genome shotgun (WGS) entry which is preliminary data.</text>
</comment>
<feature type="non-terminal residue" evidence="3">
    <location>
        <position position="1"/>
    </location>
</feature>
<dbReference type="InterPro" id="IPR009015">
    <property type="entry name" value="Fucose_isomerase_N/cen_sf"/>
</dbReference>
<dbReference type="GO" id="GO:0005737">
    <property type="term" value="C:cytoplasm"/>
    <property type="evidence" value="ECO:0007669"/>
    <property type="project" value="InterPro"/>
</dbReference>
<dbReference type="EMBL" id="BARU01022186">
    <property type="protein sequence ID" value="GAH53908.1"/>
    <property type="molecule type" value="Genomic_DNA"/>
</dbReference>
<keyword evidence="2" id="KW-0119">Carbohydrate metabolism</keyword>
<dbReference type="GO" id="GO:0016861">
    <property type="term" value="F:intramolecular oxidoreductase activity, interconverting aldoses and ketoses"/>
    <property type="evidence" value="ECO:0007669"/>
    <property type="project" value="InterPro"/>
</dbReference>
<proteinExistence type="predicted"/>
<dbReference type="SUPFAM" id="SSF53743">
    <property type="entry name" value="FucI/AraA N-terminal and middle domains"/>
    <property type="match status" value="1"/>
</dbReference>
<evidence type="ECO:0000313" key="3">
    <source>
        <dbReference type="EMBL" id="GAH53908.1"/>
    </source>
</evidence>
<sequence length="280" mass="30434">AVIITWSFDNLTLNIFRRVTRPIAILAVPGIRSGSLVGAQQLGCMLTDLGIEHSVFFGTPECLTTYESIAAYAKAITVERRLERGKIGNVGQRTPGMTPVAFDEVEVTRLFGPQVISYGWEEIEEQAQGLSGSMVNAQKNEIQSFTDKISSSEDSLYDSARLHLALRNKVRNEGLIALSLGCYPHYAGRVCIACSLLGNEGIPCGCEGDLNSALAMFLLQSFSNQPVHFGEMLEVNEKENSIVTSHCGCCPLSLVASRSQVAIAPVRLFEKGACVRFPVK</sequence>
<evidence type="ECO:0008006" key="4">
    <source>
        <dbReference type="Google" id="ProtNLM"/>
    </source>
</evidence>
<gene>
    <name evidence="3" type="ORF">S03H2_36180</name>
</gene>
<dbReference type="AlphaFoldDB" id="X1I8K2"/>